<evidence type="ECO:0000313" key="2">
    <source>
        <dbReference type="Proteomes" id="UP001501343"/>
    </source>
</evidence>
<evidence type="ECO:0000313" key="1">
    <source>
        <dbReference type="EMBL" id="GAA1932763.1"/>
    </source>
</evidence>
<organism evidence="1 2">
    <name type="scientific">Microbacterium aoyamense</name>
    <dbReference type="NCBI Taxonomy" id="344166"/>
    <lineage>
        <taxon>Bacteria</taxon>
        <taxon>Bacillati</taxon>
        <taxon>Actinomycetota</taxon>
        <taxon>Actinomycetes</taxon>
        <taxon>Micrococcales</taxon>
        <taxon>Microbacteriaceae</taxon>
        <taxon>Microbacterium</taxon>
    </lineage>
</organism>
<gene>
    <name evidence="1" type="ORF">GCM10009775_25940</name>
</gene>
<reference evidence="2" key="1">
    <citation type="journal article" date="2019" name="Int. J. Syst. Evol. Microbiol.">
        <title>The Global Catalogue of Microorganisms (GCM) 10K type strain sequencing project: providing services to taxonomists for standard genome sequencing and annotation.</title>
        <authorList>
            <consortium name="The Broad Institute Genomics Platform"/>
            <consortium name="The Broad Institute Genome Sequencing Center for Infectious Disease"/>
            <person name="Wu L."/>
            <person name="Ma J."/>
        </authorList>
    </citation>
    <scope>NUCLEOTIDE SEQUENCE [LARGE SCALE GENOMIC DNA]</scope>
    <source>
        <strain evidence="2">JCM 14900</strain>
    </source>
</reference>
<comment type="caution">
    <text evidence="1">The sequence shown here is derived from an EMBL/GenBank/DDBJ whole genome shotgun (WGS) entry which is preliminary data.</text>
</comment>
<dbReference type="Proteomes" id="UP001501343">
    <property type="component" value="Unassembled WGS sequence"/>
</dbReference>
<dbReference type="EMBL" id="BAAAOF010000005">
    <property type="protein sequence ID" value="GAA1932763.1"/>
    <property type="molecule type" value="Genomic_DNA"/>
</dbReference>
<keyword evidence="2" id="KW-1185">Reference proteome</keyword>
<sequence>MSGSYTHETPSVPPRALAFGTPEMGRTLRREREAFRRGGDASATLRSILDDAVELSALSTRDADRISVYAGRTEGREGIANRYYREALDDAEASPLLGVLFGVAATVCESGDRGDEPGLRDEEIASFVSGWTTFGPAVGTGMLLGMVFGRSVGAPVDEGRA</sequence>
<name>A0ABP5B5T0_9MICO</name>
<protein>
    <submittedName>
        <fullName evidence="1">Uncharacterized protein</fullName>
    </submittedName>
</protein>
<accession>A0ABP5B5T0</accession>
<proteinExistence type="predicted"/>